<gene>
    <name evidence="2" type="ORF">Bhyg_04631</name>
</gene>
<dbReference type="Proteomes" id="UP001151699">
    <property type="component" value="Chromosome A"/>
</dbReference>
<accession>A0A9Q0NFL8</accession>
<feature type="compositionally biased region" description="Basic and acidic residues" evidence="1">
    <location>
        <begin position="307"/>
        <end position="316"/>
    </location>
</feature>
<feature type="region of interest" description="Disordered" evidence="1">
    <location>
        <begin position="302"/>
        <end position="323"/>
    </location>
</feature>
<name>A0A9Q0NFL8_9DIPT</name>
<feature type="compositionally biased region" description="Acidic residues" evidence="1">
    <location>
        <begin position="219"/>
        <end position="237"/>
    </location>
</feature>
<evidence type="ECO:0000313" key="2">
    <source>
        <dbReference type="EMBL" id="KAJ6649397.1"/>
    </source>
</evidence>
<sequence>MSDIKFKLNFMNSNEMDNHKEIDSRHLEMLKRYSVVNSVRDNELVNYFVSRQKSYHLVQEELQKYTLGRGILDNYFYNKEKNFGLLCVDDFFQVDSNKSLHTPSRRCIDTRETSPTENGADEKYEADEKDEPNEKDAANEKDEEAAQRPRPEYELRDKEAAQKLQPECELRDKEEATLETSLSQIILVDENYINDSASNNLVEPTAIEHQVYVEKVSESDDENEPSSESLSDGEDYRDDSGSTDPDETPAITRRRILYDEKYMFKEPIPTIDLTSSDDTPASVYVPAPATIEEMVHLGRFPKTTHVPVKDDDRDSSDSSDEEDLVFIPSNSTNFRKETTLTPSVNRLRNVSTQQRIRTYSSDDDCVLIEESVPVVDLISPEKTVVTVSVPVPSASTETAFQSTTPQEKSQICPFKITKRRQPVPIESPKRRVRALSTVSTATARRASMLDFPQFSQSFSKITKRRQPIPIPPSKRQKRTVTLIAENGAKDFLPILPNLHTESPSRYDGDPCRAGAGIGVH</sequence>
<protein>
    <submittedName>
        <fullName evidence="2">Uncharacterized protein</fullName>
    </submittedName>
</protein>
<evidence type="ECO:0000313" key="3">
    <source>
        <dbReference type="Proteomes" id="UP001151699"/>
    </source>
</evidence>
<dbReference type="EMBL" id="WJQU01000001">
    <property type="protein sequence ID" value="KAJ6649397.1"/>
    <property type="molecule type" value="Genomic_DNA"/>
</dbReference>
<reference evidence="2" key="1">
    <citation type="submission" date="2022-07" db="EMBL/GenBank/DDBJ databases">
        <authorList>
            <person name="Trinca V."/>
            <person name="Uliana J.V.C."/>
            <person name="Torres T.T."/>
            <person name="Ward R.J."/>
            <person name="Monesi N."/>
        </authorList>
    </citation>
    <scope>NUCLEOTIDE SEQUENCE</scope>
    <source>
        <strain evidence="2">HSMRA1968</strain>
        <tissue evidence="2">Whole embryos</tissue>
    </source>
</reference>
<feature type="region of interest" description="Disordered" evidence="1">
    <location>
        <begin position="101"/>
        <end position="172"/>
    </location>
</feature>
<feature type="region of interest" description="Disordered" evidence="1">
    <location>
        <begin position="214"/>
        <end position="254"/>
    </location>
</feature>
<keyword evidence="3" id="KW-1185">Reference proteome</keyword>
<feature type="compositionally biased region" description="Basic and acidic residues" evidence="1">
    <location>
        <begin position="132"/>
        <end position="172"/>
    </location>
</feature>
<comment type="caution">
    <text evidence="2">The sequence shown here is derived from an EMBL/GenBank/DDBJ whole genome shotgun (WGS) entry which is preliminary data.</text>
</comment>
<evidence type="ECO:0000256" key="1">
    <source>
        <dbReference type="SAM" id="MobiDB-lite"/>
    </source>
</evidence>
<organism evidence="2 3">
    <name type="scientific">Pseudolycoriella hygida</name>
    <dbReference type="NCBI Taxonomy" id="35572"/>
    <lineage>
        <taxon>Eukaryota</taxon>
        <taxon>Metazoa</taxon>
        <taxon>Ecdysozoa</taxon>
        <taxon>Arthropoda</taxon>
        <taxon>Hexapoda</taxon>
        <taxon>Insecta</taxon>
        <taxon>Pterygota</taxon>
        <taxon>Neoptera</taxon>
        <taxon>Endopterygota</taxon>
        <taxon>Diptera</taxon>
        <taxon>Nematocera</taxon>
        <taxon>Sciaroidea</taxon>
        <taxon>Sciaridae</taxon>
        <taxon>Pseudolycoriella</taxon>
    </lineage>
</organism>
<dbReference type="AlphaFoldDB" id="A0A9Q0NFL8"/>
<proteinExistence type="predicted"/>